<reference evidence="1 2" key="1">
    <citation type="submission" date="2018-06" db="EMBL/GenBank/DDBJ databases">
        <authorList>
            <consortium name="Pathogen Informatics"/>
            <person name="Doyle S."/>
        </authorList>
    </citation>
    <scope>NUCLEOTIDE SEQUENCE [LARGE SCALE GENOMIC DNA]</scope>
    <source>
        <strain evidence="1 2">NCTC9426</strain>
    </source>
</reference>
<accession>A0A378PZA2</accession>
<organism evidence="1 2">
    <name type="scientific">Moraxella bovis</name>
    <dbReference type="NCBI Taxonomy" id="476"/>
    <lineage>
        <taxon>Bacteria</taxon>
        <taxon>Pseudomonadati</taxon>
        <taxon>Pseudomonadota</taxon>
        <taxon>Gammaproteobacteria</taxon>
        <taxon>Moraxellales</taxon>
        <taxon>Moraxellaceae</taxon>
        <taxon>Moraxella</taxon>
    </lineage>
</organism>
<dbReference type="RefSeq" id="WP_115369995.1">
    <property type="nucleotide sequence ID" value="NZ_UGPZ01000003.1"/>
</dbReference>
<dbReference type="EMBL" id="UGPZ01000003">
    <property type="protein sequence ID" value="STY93809.1"/>
    <property type="molecule type" value="Genomic_DNA"/>
</dbReference>
<dbReference type="InterPro" id="IPR053916">
    <property type="entry name" value="DUF6978"/>
</dbReference>
<protein>
    <submittedName>
        <fullName evidence="1">Uncharacterized protein</fullName>
    </submittedName>
</protein>
<evidence type="ECO:0000313" key="2">
    <source>
        <dbReference type="Proteomes" id="UP000254133"/>
    </source>
</evidence>
<gene>
    <name evidence="1" type="ORF">NCTC9426_02543</name>
</gene>
<proteinExistence type="predicted"/>
<dbReference type="AlphaFoldDB" id="A0A378PZA2"/>
<dbReference type="Proteomes" id="UP000254133">
    <property type="component" value="Unassembled WGS sequence"/>
</dbReference>
<dbReference type="Pfam" id="PF22398">
    <property type="entry name" value="DUF6978"/>
    <property type="match status" value="1"/>
</dbReference>
<evidence type="ECO:0000313" key="1">
    <source>
        <dbReference type="EMBL" id="STY93809.1"/>
    </source>
</evidence>
<name>A0A378PZA2_MORBO</name>
<sequence length="153" mass="17495">MDLTQYEADELIAIAKYVMEQAVFERTKKVSVDLLAQNGKEELILDITPSTIKASTIKVNKATYQMRAKKCIPLVRLDLDGPPHKNPDDTIITCPHLHIYKEGYGTKWAYALPKEFDGCKNIIDFLDKFCQYCNIQGNPFADIQLSIYDETHH</sequence>